<feature type="transmembrane region" description="Helical" evidence="1">
    <location>
        <begin position="116"/>
        <end position="138"/>
    </location>
</feature>
<gene>
    <name evidence="3" type="ORF">SAMN04489806_2567</name>
</gene>
<dbReference type="AlphaFoldDB" id="A0A1H4PNP6"/>
<sequence>MLHRHPVLSIITLAYIVFVGLVTLTPAPFDSNVNGTIARVLRLFARHELTEWITYSRLEFMANIGMFVPIGLFLVLLFGRRFWWVGIAFGVAFTLFIEGFQGVVLSATRYSTVSDIVANSAGAVLGVGLGLIVTAGSARRARDRKATRDRLRTAA</sequence>
<organism evidence="3 4">
    <name type="scientific">Paramicrobacterium humi</name>
    <dbReference type="NCBI Taxonomy" id="640635"/>
    <lineage>
        <taxon>Bacteria</taxon>
        <taxon>Bacillati</taxon>
        <taxon>Actinomycetota</taxon>
        <taxon>Actinomycetes</taxon>
        <taxon>Micrococcales</taxon>
        <taxon>Microbacteriaceae</taxon>
        <taxon>Paramicrobacterium</taxon>
    </lineage>
</organism>
<dbReference type="InterPro" id="IPR006976">
    <property type="entry name" value="VanZ-like"/>
</dbReference>
<dbReference type="STRING" id="640635.SAMN04489806_2567"/>
<dbReference type="Proteomes" id="UP000199183">
    <property type="component" value="Unassembled WGS sequence"/>
</dbReference>
<dbReference type="OrthoDB" id="3787741at2"/>
<keyword evidence="1" id="KW-0812">Transmembrane</keyword>
<name>A0A1H4PNP6_9MICO</name>
<evidence type="ECO:0000313" key="3">
    <source>
        <dbReference type="EMBL" id="SEC09036.1"/>
    </source>
</evidence>
<feature type="domain" description="VanZ-like" evidence="2">
    <location>
        <begin position="13"/>
        <end position="132"/>
    </location>
</feature>
<feature type="transmembrane region" description="Helical" evidence="1">
    <location>
        <begin position="60"/>
        <end position="78"/>
    </location>
</feature>
<keyword evidence="1" id="KW-0472">Membrane</keyword>
<feature type="transmembrane region" description="Helical" evidence="1">
    <location>
        <begin position="7"/>
        <end position="29"/>
    </location>
</feature>
<reference evidence="3 4" key="1">
    <citation type="submission" date="2016-10" db="EMBL/GenBank/DDBJ databases">
        <authorList>
            <person name="de Groot N.N."/>
        </authorList>
    </citation>
    <scope>NUCLEOTIDE SEQUENCE [LARGE SCALE GENOMIC DNA]</scope>
    <source>
        <strain evidence="3 4">DSM 21799</strain>
    </source>
</reference>
<evidence type="ECO:0000256" key="1">
    <source>
        <dbReference type="SAM" id="Phobius"/>
    </source>
</evidence>
<keyword evidence="1" id="KW-1133">Transmembrane helix</keyword>
<evidence type="ECO:0000259" key="2">
    <source>
        <dbReference type="Pfam" id="PF04892"/>
    </source>
</evidence>
<dbReference type="EMBL" id="FNRY01000001">
    <property type="protein sequence ID" value="SEC09036.1"/>
    <property type="molecule type" value="Genomic_DNA"/>
</dbReference>
<proteinExistence type="predicted"/>
<protein>
    <submittedName>
        <fullName evidence="3">VanZ like family protein</fullName>
    </submittedName>
</protein>
<feature type="transmembrane region" description="Helical" evidence="1">
    <location>
        <begin position="83"/>
        <end position="104"/>
    </location>
</feature>
<evidence type="ECO:0000313" key="4">
    <source>
        <dbReference type="Proteomes" id="UP000199183"/>
    </source>
</evidence>
<dbReference type="RefSeq" id="WP_091185055.1">
    <property type="nucleotide sequence ID" value="NZ_FNRY01000001.1"/>
</dbReference>
<dbReference type="Pfam" id="PF04892">
    <property type="entry name" value="VanZ"/>
    <property type="match status" value="1"/>
</dbReference>
<keyword evidence="4" id="KW-1185">Reference proteome</keyword>
<accession>A0A1H4PNP6</accession>